<feature type="compositionally biased region" description="Polar residues" evidence="1">
    <location>
        <begin position="25"/>
        <end position="34"/>
    </location>
</feature>
<name>A0AA40SFC0_9ACTN</name>
<dbReference type="AlphaFoldDB" id="A0AA40SFC0"/>
<feature type="compositionally biased region" description="Low complexity" evidence="1">
    <location>
        <begin position="1"/>
        <end position="10"/>
    </location>
</feature>
<keyword evidence="2" id="KW-0472">Membrane</keyword>
<feature type="transmembrane region" description="Helical" evidence="2">
    <location>
        <begin position="363"/>
        <end position="385"/>
    </location>
</feature>
<proteinExistence type="predicted"/>
<dbReference type="EMBL" id="JACJIE010000009">
    <property type="protein sequence ID" value="MBA8945471.1"/>
    <property type="molecule type" value="Genomic_DNA"/>
</dbReference>
<feature type="compositionally biased region" description="Pro residues" evidence="1">
    <location>
        <begin position="73"/>
        <end position="85"/>
    </location>
</feature>
<dbReference type="Proteomes" id="UP000530412">
    <property type="component" value="Unassembled WGS sequence"/>
</dbReference>
<reference evidence="3 4" key="1">
    <citation type="submission" date="2020-08" db="EMBL/GenBank/DDBJ databases">
        <title>Genomic Encyclopedia of Type Strains, Phase III (KMG-III): the genomes of soil and plant-associated and newly described type strains.</title>
        <authorList>
            <person name="Whitman W."/>
        </authorList>
    </citation>
    <scope>NUCLEOTIDE SEQUENCE [LARGE SCALE GENOMIC DNA]</scope>
    <source>
        <strain evidence="3 4">CECT 3271</strain>
    </source>
</reference>
<feature type="transmembrane region" description="Helical" evidence="2">
    <location>
        <begin position="432"/>
        <end position="451"/>
    </location>
</feature>
<keyword evidence="2" id="KW-1133">Transmembrane helix</keyword>
<evidence type="ECO:0000313" key="4">
    <source>
        <dbReference type="Proteomes" id="UP000530412"/>
    </source>
</evidence>
<comment type="caution">
    <text evidence="3">The sequence shown here is derived from an EMBL/GenBank/DDBJ whole genome shotgun (WGS) entry which is preliminary data.</text>
</comment>
<feature type="region of interest" description="Disordered" evidence="1">
    <location>
        <begin position="246"/>
        <end position="331"/>
    </location>
</feature>
<feature type="compositionally biased region" description="Low complexity" evidence="1">
    <location>
        <begin position="282"/>
        <end position="294"/>
    </location>
</feature>
<protein>
    <submittedName>
        <fullName evidence="3">Uncharacterized protein</fullName>
    </submittedName>
</protein>
<evidence type="ECO:0000313" key="3">
    <source>
        <dbReference type="EMBL" id="MBA8945471.1"/>
    </source>
</evidence>
<evidence type="ECO:0000256" key="2">
    <source>
        <dbReference type="SAM" id="Phobius"/>
    </source>
</evidence>
<feature type="transmembrane region" description="Helical" evidence="2">
    <location>
        <begin position="392"/>
        <end position="412"/>
    </location>
</feature>
<evidence type="ECO:0000256" key="1">
    <source>
        <dbReference type="SAM" id="MobiDB-lite"/>
    </source>
</evidence>
<dbReference type="RefSeq" id="WP_182675001.1">
    <property type="nucleotide sequence ID" value="NZ_BMSU01000008.1"/>
</dbReference>
<feature type="region of interest" description="Disordered" evidence="1">
    <location>
        <begin position="1"/>
        <end position="121"/>
    </location>
</feature>
<organism evidence="3 4">
    <name type="scientific">Streptomyces calvus</name>
    <dbReference type="NCBI Taxonomy" id="67282"/>
    <lineage>
        <taxon>Bacteria</taxon>
        <taxon>Bacillati</taxon>
        <taxon>Actinomycetota</taxon>
        <taxon>Actinomycetes</taxon>
        <taxon>Kitasatosporales</taxon>
        <taxon>Streptomycetaceae</taxon>
        <taxon>Streptomyces</taxon>
    </lineage>
</organism>
<keyword evidence="2" id="KW-0812">Transmembrane</keyword>
<accession>A0AA40SFC0</accession>
<sequence length="475" mass="49155">MSTYSSSPSSNEPVIPGEAAASALPTDTTVTATGTHRPDAARSRTPAAHHPERADGPEPSYDPVATVDLVDPLAPPGPADPPDALDPPDTLDPPGRTAAAARERPSGPARPAADAAGTPYRDPVSDLVHAAVADRPLEEVVDLITALERSPEHTRAVVDALRAAGIDRPVEDVTRLVALLTRPPRDADSADETIRAAAAHRSVEDVTRLVALLHSEPLAPHCRDEALRAAATGRSVDELVELIDRLAAHRPPEPAARTAAAPSRRDDRSHQDGAGGAGGGKPATARRPGRLRIAARADGRRRTRRPRQDVPAGRETGRFRRGGTAARDRSPGSVARPVIWTSRLTAVALAVCAVAHFPLQRDGVSLGLHAFTVGLSVLCTVLALILVVRPGAVVLVAALVVPSVLAAAHAYGGSFPSAALTRVVDLALAPPWLAGPAAVMAALLALAALVVRVASALPAGRSTPWPAAEAHRAAD</sequence>
<gene>
    <name evidence="3" type="ORF">FHS33_003920</name>
</gene>